<evidence type="ECO:0000313" key="2">
    <source>
        <dbReference type="EMBL" id="SDL98530.1"/>
    </source>
</evidence>
<feature type="transmembrane region" description="Helical" evidence="1">
    <location>
        <begin position="85"/>
        <end position="113"/>
    </location>
</feature>
<protein>
    <recommendedName>
        <fullName evidence="4">Dolichyl-phosphate-mannose-protein mannosyltransferase</fullName>
    </recommendedName>
</protein>
<feature type="transmembrane region" description="Helical" evidence="1">
    <location>
        <begin position="316"/>
        <end position="341"/>
    </location>
</feature>
<accession>A0A1G9PIC7</accession>
<organism evidence="2 3">
    <name type="scientific">Catalinimonas alkaloidigena</name>
    <dbReference type="NCBI Taxonomy" id="1075417"/>
    <lineage>
        <taxon>Bacteria</taxon>
        <taxon>Pseudomonadati</taxon>
        <taxon>Bacteroidota</taxon>
        <taxon>Cytophagia</taxon>
        <taxon>Cytophagales</taxon>
        <taxon>Catalimonadaceae</taxon>
        <taxon>Catalinimonas</taxon>
    </lineage>
</organism>
<reference evidence="2 3" key="1">
    <citation type="submission" date="2016-10" db="EMBL/GenBank/DDBJ databases">
        <authorList>
            <person name="de Groot N.N."/>
        </authorList>
    </citation>
    <scope>NUCLEOTIDE SEQUENCE [LARGE SCALE GENOMIC DNA]</scope>
    <source>
        <strain evidence="2 3">DSM 25186</strain>
    </source>
</reference>
<evidence type="ECO:0000256" key="1">
    <source>
        <dbReference type="SAM" id="Phobius"/>
    </source>
</evidence>
<keyword evidence="1" id="KW-0472">Membrane</keyword>
<gene>
    <name evidence="2" type="ORF">SAMN05421823_109205</name>
</gene>
<dbReference type="EMBL" id="FNFO01000009">
    <property type="protein sequence ID" value="SDL98530.1"/>
    <property type="molecule type" value="Genomic_DNA"/>
</dbReference>
<proteinExistence type="predicted"/>
<keyword evidence="1" id="KW-1133">Transmembrane helix</keyword>
<evidence type="ECO:0008006" key="4">
    <source>
        <dbReference type="Google" id="ProtNLM"/>
    </source>
</evidence>
<keyword evidence="3" id="KW-1185">Reference proteome</keyword>
<feature type="transmembrane region" description="Helical" evidence="1">
    <location>
        <begin position="347"/>
        <end position="367"/>
    </location>
</feature>
<feature type="transmembrane region" description="Helical" evidence="1">
    <location>
        <begin position="177"/>
        <end position="204"/>
    </location>
</feature>
<feature type="transmembrane region" description="Helical" evidence="1">
    <location>
        <begin position="379"/>
        <end position="402"/>
    </location>
</feature>
<keyword evidence="1" id="KW-0812">Transmembrane</keyword>
<feature type="transmembrane region" description="Helical" evidence="1">
    <location>
        <begin position="125"/>
        <end position="142"/>
    </location>
</feature>
<feature type="transmembrane region" description="Helical" evidence="1">
    <location>
        <begin position="20"/>
        <end position="37"/>
    </location>
</feature>
<dbReference type="AlphaFoldDB" id="A0A1G9PIC7"/>
<evidence type="ECO:0000313" key="3">
    <source>
        <dbReference type="Proteomes" id="UP000198510"/>
    </source>
</evidence>
<sequence>MLSFRSIMRFPSVKRADLSLLYLYVGVCVSLGLRLFVESSHFLSPDSEYYLSCSQNVLDGKGFVLDNPQTGQQIPFTVWPVGYPALIALVAWLTGLPVLWSSKLINLLLLAVAFGWLRQLAPARAWWLALAFTSATLLEVFSFTWSEAPFLIVLLVFGGALHRYCAGPGGWPRALGLLGLGSALFLLRYIGAFAFLCTAGAALLVWTRPAQFRYRALPLLVVSLVGMIVVVGYLSILYMQTGFWTGGARFVPAQESLGTFGTMLFKALVGEWVIPYAYYPAMLAKPSFWRVAFVQVGLFGWGFYRVRRLASRTRITLPAFAWVLVGISVLYLVALVGLRWLSPFDAFGPRLLAPATLLLLVAGLYTIACHEPLYRNLRLPLVLLFLLSLFLNTPKSWVLQWWQTLLS</sequence>
<dbReference type="Proteomes" id="UP000198510">
    <property type="component" value="Unassembled WGS sequence"/>
</dbReference>
<feature type="transmembrane region" description="Helical" evidence="1">
    <location>
        <begin position="216"/>
        <end position="239"/>
    </location>
</feature>
<name>A0A1G9PIC7_9BACT</name>
<feature type="transmembrane region" description="Helical" evidence="1">
    <location>
        <begin position="287"/>
        <end position="304"/>
    </location>
</feature>